<name>A0A5K3FSJ5_MESCO</name>
<dbReference type="AlphaFoldDB" id="A0A5K3FSJ5"/>
<evidence type="ECO:0000313" key="1">
    <source>
        <dbReference type="WBParaSite" id="MCU_010176-RA"/>
    </source>
</evidence>
<dbReference type="WBParaSite" id="MCU_010176-RA">
    <property type="protein sequence ID" value="MCU_010176-RA"/>
    <property type="gene ID" value="MCU_010176"/>
</dbReference>
<organism evidence="1">
    <name type="scientific">Mesocestoides corti</name>
    <name type="common">Flatworm</name>
    <dbReference type="NCBI Taxonomy" id="53468"/>
    <lineage>
        <taxon>Eukaryota</taxon>
        <taxon>Metazoa</taxon>
        <taxon>Spiralia</taxon>
        <taxon>Lophotrochozoa</taxon>
        <taxon>Platyhelminthes</taxon>
        <taxon>Cestoda</taxon>
        <taxon>Eucestoda</taxon>
        <taxon>Cyclophyllidea</taxon>
        <taxon>Mesocestoididae</taxon>
        <taxon>Mesocestoides</taxon>
    </lineage>
</organism>
<sequence length="79" mass="9151">MITLIKVIQAVNRKVLLTLQLLVMLVTFPKQLRPTYHLGVLTKRVLKKVYRYSVQKLRIILVDSSSLWNLLSQKMTGLS</sequence>
<proteinExistence type="predicted"/>
<reference evidence="1" key="1">
    <citation type="submission" date="2019-11" db="UniProtKB">
        <authorList>
            <consortium name="WormBaseParasite"/>
        </authorList>
    </citation>
    <scope>IDENTIFICATION</scope>
</reference>
<accession>A0A5K3FSJ5</accession>
<protein>
    <submittedName>
        <fullName evidence="1">Secreted protein</fullName>
    </submittedName>
</protein>